<name>A0AAD5GHH2_AMBAR</name>
<evidence type="ECO:0008006" key="5">
    <source>
        <dbReference type="Google" id="ProtNLM"/>
    </source>
</evidence>
<accession>A0AAD5GHH2</accession>
<dbReference type="Gene3D" id="2.130.10.30">
    <property type="entry name" value="Regulator of chromosome condensation 1/beta-lactamase-inhibitor protein II"/>
    <property type="match status" value="2"/>
</dbReference>
<feature type="repeat" description="RCC1" evidence="2">
    <location>
        <begin position="88"/>
        <end position="141"/>
    </location>
</feature>
<dbReference type="InterPro" id="IPR000408">
    <property type="entry name" value="Reg_chr_condens"/>
</dbReference>
<dbReference type="PANTHER" id="PTHR22870">
    <property type="entry name" value="REGULATOR OF CHROMOSOME CONDENSATION"/>
    <property type="match status" value="1"/>
</dbReference>
<keyword evidence="4" id="KW-1185">Reference proteome</keyword>
<feature type="non-terminal residue" evidence="3">
    <location>
        <position position="1"/>
    </location>
</feature>
<dbReference type="PROSITE" id="PS50012">
    <property type="entry name" value="RCC1_3"/>
    <property type="match status" value="3"/>
</dbReference>
<evidence type="ECO:0000256" key="2">
    <source>
        <dbReference type="PROSITE-ProRule" id="PRU00235"/>
    </source>
</evidence>
<reference evidence="3" key="1">
    <citation type="submission" date="2022-06" db="EMBL/GenBank/DDBJ databases">
        <title>Uncovering the hologenomic basis of an extraordinary plant invasion.</title>
        <authorList>
            <person name="Bieker V.C."/>
            <person name="Martin M.D."/>
            <person name="Gilbert T."/>
            <person name="Hodgins K."/>
            <person name="Battlay P."/>
            <person name="Petersen B."/>
            <person name="Wilson J."/>
        </authorList>
    </citation>
    <scope>NUCLEOTIDE SEQUENCE</scope>
    <source>
        <strain evidence="3">AA19_3_7</strain>
        <tissue evidence="3">Leaf</tissue>
    </source>
</reference>
<dbReference type="InterPro" id="IPR051210">
    <property type="entry name" value="Ub_ligase/GEF_domain"/>
</dbReference>
<proteinExistence type="predicted"/>
<dbReference type="PROSITE" id="PS00626">
    <property type="entry name" value="RCC1_2"/>
    <property type="match status" value="1"/>
</dbReference>
<evidence type="ECO:0000256" key="1">
    <source>
        <dbReference type="ARBA" id="ARBA00022737"/>
    </source>
</evidence>
<feature type="repeat" description="RCC1" evidence="2">
    <location>
        <begin position="186"/>
        <end position="235"/>
    </location>
</feature>
<keyword evidence="1" id="KW-0677">Repeat</keyword>
<evidence type="ECO:0000313" key="3">
    <source>
        <dbReference type="EMBL" id="KAI7742662.1"/>
    </source>
</evidence>
<evidence type="ECO:0000313" key="4">
    <source>
        <dbReference type="Proteomes" id="UP001206925"/>
    </source>
</evidence>
<protein>
    <recommendedName>
        <fullName evidence="5">Ultraviolet-B receptor UVR8</fullName>
    </recommendedName>
</protein>
<dbReference type="Pfam" id="PF00415">
    <property type="entry name" value="RCC1"/>
    <property type="match status" value="3"/>
</dbReference>
<dbReference type="EMBL" id="JAMZMK010007941">
    <property type="protein sequence ID" value="KAI7742662.1"/>
    <property type="molecule type" value="Genomic_DNA"/>
</dbReference>
<dbReference type="PANTHER" id="PTHR22870:SF395">
    <property type="entry name" value="UVB-RESISTANCE PROTEIN UVR8-RELATED"/>
    <property type="match status" value="1"/>
</dbReference>
<dbReference type="SUPFAM" id="SSF50985">
    <property type="entry name" value="RCC1/BLIP-II"/>
    <property type="match status" value="1"/>
</dbReference>
<gene>
    <name evidence="3" type="ORF">M8C21_025550</name>
</gene>
<feature type="repeat" description="RCC1" evidence="2">
    <location>
        <begin position="236"/>
        <end position="288"/>
    </location>
</feature>
<dbReference type="InterPro" id="IPR009091">
    <property type="entry name" value="RCC1/BLIP-II"/>
</dbReference>
<sequence length="290" mass="31690">VLRCEEQEVINNIGNVKKRRFVALWGNGDYGRVQMETCLCFGFRRWESSRDCVWRSSYLDPVEVSGLPKDIVKISAGYYHSSAITESGELYMWGKNSSGQLGLGRKASKVIPVPCKVDFLNGVPIKMAALGSDHSIAVTDKGELGWRRIRKAWSWTQSKPLGIFEFYQIKSVAAGMLHSACIDESGSVYVFGEKAVQKLASRTESTVSTPSMIGELPYSQEVACGAHHTCVITSGGELYTWGSNENGCLGTGDTHAVLVPERVEGPFIRNSVSKVSCGWKHTAAISGPRG</sequence>
<dbReference type="AlphaFoldDB" id="A0AAD5GHH2"/>
<organism evidence="3 4">
    <name type="scientific">Ambrosia artemisiifolia</name>
    <name type="common">Common ragweed</name>
    <dbReference type="NCBI Taxonomy" id="4212"/>
    <lineage>
        <taxon>Eukaryota</taxon>
        <taxon>Viridiplantae</taxon>
        <taxon>Streptophyta</taxon>
        <taxon>Embryophyta</taxon>
        <taxon>Tracheophyta</taxon>
        <taxon>Spermatophyta</taxon>
        <taxon>Magnoliopsida</taxon>
        <taxon>eudicotyledons</taxon>
        <taxon>Gunneridae</taxon>
        <taxon>Pentapetalae</taxon>
        <taxon>asterids</taxon>
        <taxon>campanulids</taxon>
        <taxon>Asterales</taxon>
        <taxon>Asteraceae</taxon>
        <taxon>Asteroideae</taxon>
        <taxon>Heliantheae alliance</taxon>
        <taxon>Heliantheae</taxon>
        <taxon>Ambrosia</taxon>
    </lineage>
</organism>
<comment type="caution">
    <text evidence="3">The sequence shown here is derived from an EMBL/GenBank/DDBJ whole genome shotgun (WGS) entry which is preliminary data.</text>
</comment>
<dbReference type="PRINTS" id="PR00633">
    <property type="entry name" value="RCCNDNSATION"/>
</dbReference>
<dbReference type="Proteomes" id="UP001206925">
    <property type="component" value="Unassembled WGS sequence"/>
</dbReference>